<keyword evidence="3" id="KW-0808">Transferase</keyword>
<dbReference type="Proteomes" id="UP000031572">
    <property type="component" value="Unassembled WGS sequence"/>
</dbReference>
<dbReference type="GO" id="GO:0032259">
    <property type="term" value="P:methylation"/>
    <property type="evidence" value="ECO:0007669"/>
    <property type="project" value="UniProtKB-KW"/>
</dbReference>
<proteinExistence type="predicted"/>
<dbReference type="Pfam" id="PF08241">
    <property type="entry name" value="Methyltransf_11"/>
    <property type="match status" value="1"/>
</dbReference>
<reference evidence="3 4" key="1">
    <citation type="submission" date="2014-12" db="EMBL/GenBank/DDBJ databases">
        <title>Denitrispirillum autotrophicum gen. nov., sp. nov., Denitrifying, Facultatively Autotrophic Bacteria Isolated from Rice Paddy Soil.</title>
        <authorList>
            <person name="Ishii S."/>
            <person name="Ashida N."/>
            <person name="Ohno H."/>
            <person name="Otsuka S."/>
            <person name="Yokota A."/>
            <person name="Senoo K."/>
        </authorList>
    </citation>
    <scope>NUCLEOTIDE SEQUENCE [LARGE SCALE GENOMIC DNA]</scope>
    <source>
        <strain evidence="3 4">TSA66</strain>
    </source>
</reference>
<dbReference type="InterPro" id="IPR013216">
    <property type="entry name" value="Methyltransf_11"/>
</dbReference>
<evidence type="ECO:0000313" key="2">
    <source>
        <dbReference type="EMBL" id="KIF81807.1"/>
    </source>
</evidence>
<dbReference type="InterPro" id="IPR029063">
    <property type="entry name" value="SAM-dependent_MTases_sf"/>
</dbReference>
<dbReference type="GO" id="GO:0008757">
    <property type="term" value="F:S-adenosylmethionine-dependent methyltransferase activity"/>
    <property type="evidence" value="ECO:0007669"/>
    <property type="project" value="InterPro"/>
</dbReference>
<feature type="domain" description="Methyltransferase type 11" evidence="1">
    <location>
        <begin position="34"/>
        <end position="92"/>
    </location>
</feature>
<comment type="caution">
    <text evidence="3">The sequence shown here is derived from an EMBL/GenBank/DDBJ whole genome shotgun (WGS) entry which is preliminary data.</text>
</comment>
<organism evidence="3 4">
    <name type="scientific">Noviherbaspirillum autotrophicum</name>
    <dbReference type="NCBI Taxonomy" id="709839"/>
    <lineage>
        <taxon>Bacteria</taxon>
        <taxon>Pseudomonadati</taxon>
        <taxon>Pseudomonadota</taxon>
        <taxon>Betaproteobacteria</taxon>
        <taxon>Burkholderiales</taxon>
        <taxon>Oxalobacteraceae</taxon>
        <taxon>Noviherbaspirillum</taxon>
    </lineage>
</organism>
<evidence type="ECO:0000259" key="1">
    <source>
        <dbReference type="Pfam" id="PF08241"/>
    </source>
</evidence>
<dbReference type="OrthoDB" id="9796760at2"/>
<name>A0A0C2BVF7_9BURK</name>
<dbReference type="Gene3D" id="3.40.50.150">
    <property type="entry name" value="Vaccinia Virus protein VP39"/>
    <property type="match status" value="1"/>
</dbReference>
<dbReference type="RefSeq" id="WP_040038691.1">
    <property type="nucleotide sequence ID" value="NZ_JWJG01000026.1"/>
</dbReference>
<keyword evidence="3" id="KW-0489">Methyltransferase</keyword>
<protein>
    <submittedName>
        <fullName evidence="3">SAM-dependent methyltransferase</fullName>
    </submittedName>
</protein>
<accession>A0A0C2BVF7</accession>
<dbReference type="EMBL" id="JWJG01000028">
    <property type="protein sequence ID" value="KIF81807.1"/>
    <property type="molecule type" value="Genomic_DNA"/>
</dbReference>
<dbReference type="EMBL" id="JWJG01000026">
    <property type="protein sequence ID" value="KIF83994.1"/>
    <property type="molecule type" value="Genomic_DNA"/>
</dbReference>
<evidence type="ECO:0000313" key="3">
    <source>
        <dbReference type="EMBL" id="KIF83994.1"/>
    </source>
</evidence>
<dbReference type="AlphaFoldDB" id="A0A0C2BVF7"/>
<keyword evidence="4" id="KW-1185">Reference proteome</keyword>
<sequence length="199" mass="21920">MRTFLHVGCGESHKDQTTKSFNTPDWKELRLDINEAVKPDIVGTMLDMSAVADASIDAIFSSHNIEHLYPHEVPLALSEFLRVLKQDGFLVITCPDLQSVCALIAEDKLTEPAYISPAGPIAPVDILYGHRPQMAAGNLYMAHRCGFTEKVMSGTLQTAGFAGVATARRVAPFFDLWAVATKSSRTDDELRELAFDHFP</sequence>
<evidence type="ECO:0000313" key="4">
    <source>
        <dbReference type="Proteomes" id="UP000031572"/>
    </source>
</evidence>
<gene>
    <name evidence="3" type="ORF">TSA66_01280</name>
    <name evidence="2" type="ORF">TSA66_15000</name>
</gene>
<dbReference type="SUPFAM" id="SSF53335">
    <property type="entry name" value="S-adenosyl-L-methionine-dependent methyltransferases"/>
    <property type="match status" value="1"/>
</dbReference>